<dbReference type="AlphaFoldDB" id="M0DBP8"/>
<dbReference type="Proteomes" id="UP000011513">
    <property type="component" value="Unassembled WGS sequence"/>
</dbReference>
<dbReference type="InterPro" id="IPR003848">
    <property type="entry name" value="DUF218"/>
</dbReference>
<evidence type="ECO:0000259" key="1">
    <source>
        <dbReference type="Pfam" id="PF02698"/>
    </source>
</evidence>
<feature type="domain" description="DUF218" evidence="1">
    <location>
        <begin position="3"/>
        <end position="139"/>
    </location>
</feature>
<evidence type="ECO:0000313" key="2">
    <source>
        <dbReference type="EMBL" id="ELZ31589.1"/>
    </source>
</evidence>
<dbReference type="eggNOG" id="arCOG08351">
    <property type="taxonomic scope" value="Archaea"/>
</dbReference>
<dbReference type="PANTHER" id="PTHR30336:SF20">
    <property type="entry name" value="DUF218 DOMAIN-CONTAINING PROTEIN"/>
    <property type="match status" value="1"/>
</dbReference>
<accession>M0DBP8</accession>
<name>M0DBP8_HALPD</name>
<dbReference type="InterPro" id="IPR014729">
    <property type="entry name" value="Rossmann-like_a/b/a_fold"/>
</dbReference>
<keyword evidence="3" id="KW-1185">Reference proteome</keyword>
<sequence>MIVVVPGHRLESTRIHDQLRARVDAGIRAFEEREASYLVFSGGRANESVDRTECGVMGDYAVRQGVDPDRIVLDPFAYDTIGNAYFTRVLSDDVGLDAEEIAITTDDFHAERTVYAFEHCFGPGVPVEATHTVETDVDVDAPVCRRKLAQTRRFFDGIAPGDADAIRRRLHEEHDCYAFPELETETARAASH</sequence>
<organism evidence="2 3">
    <name type="scientific">Halogeometricum pallidum JCM 14848</name>
    <dbReference type="NCBI Taxonomy" id="1227487"/>
    <lineage>
        <taxon>Archaea</taxon>
        <taxon>Methanobacteriati</taxon>
        <taxon>Methanobacteriota</taxon>
        <taxon>Stenosarchaea group</taxon>
        <taxon>Halobacteria</taxon>
        <taxon>Halobacteriales</taxon>
        <taxon>Haloferacaceae</taxon>
        <taxon>Halogeometricum</taxon>
    </lineage>
</organism>
<reference evidence="2 3" key="1">
    <citation type="journal article" date="2014" name="PLoS Genet.">
        <title>Phylogenetically driven sequencing of extremely halophilic archaea reveals strategies for static and dynamic osmo-response.</title>
        <authorList>
            <person name="Becker E.A."/>
            <person name="Seitzer P.M."/>
            <person name="Tritt A."/>
            <person name="Larsen D."/>
            <person name="Krusor M."/>
            <person name="Yao A.I."/>
            <person name="Wu D."/>
            <person name="Madern D."/>
            <person name="Eisen J.A."/>
            <person name="Darling A.E."/>
            <person name="Facciotti M.T."/>
        </authorList>
    </citation>
    <scope>NUCLEOTIDE SEQUENCE [LARGE SCALE GENOMIC DNA]</scope>
    <source>
        <strain evidence="2 3">JCM 14848</strain>
    </source>
</reference>
<dbReference type="InParanoid" id="M0DBP8"/>
<dbReference type="PANTHER" id="PTHR30336">
    <property type="entry name" value="INNER MEMBRANE PROTEIN, PROBABLE PERMEASE"/>
    <property type="match status" value="1"/>
</dbReference>
<comment type="caution">
    <text evidence="2">The sequence shown here is derived from an EMBL/GenBank/DDBJ whole genome shotgun (WGS) entry which is preliminary data.</text>
</comment>
<protein>
    <recommendedName>
        <fullName evidence="1">DUF218 domain-containing protein</fullName>
    </recommendedName>
</protein>
<dbReference type="GO" id="GO:0005886">
    <property type="term" value="C:plasma membrane"/>
    <property type="evidence" value="ECO:0007669"/>
    <property type="project" value="TreeGrafter"/>
</dbReference>
<proteinExistence type="predicted"/>
<dbReference type="RefSeq" id="WP_008385731.1">
    <property type="nucleotide sequence ID" value="NZ_AOIV01000020.1"/>
</dbReference>
<dbReference type="OrthoDB" id="299909at2157"/>
<gene>
    <name evidence="2" type="ORF">C474_08272</name>
</gene>
<dbReference type="EMBL" id="AOIV01000020">
    <property type="protein sequence ID" value="ELZ31589.1"/>
    <property type="molecule type" value="Genomic_DNA"/>
</dbReference>
<dbReference type="CDD" id="cd06259">
    <property type="entry name" value="YdcF-like"/>
    <property type="match status" value="1"/>
</dbReference>
<dbReference type="Gene3D" id="3.40.50.620">
    <property type="entry name" value="HUPs"/>
    <property type="match status" value="1"/>
</dbReference>
<evidence type="ECO:0000313" key="3">
    <source>
        <dbReference type="Proteomes" id="UP000011513"/>
    </source>
</evidence>
<dbReference type="Pfam" id="PF02698">
    <property type="entry name" value="DUF218"/>
    <property type="match status" value="1"/>
</dbReference>
<dbReference type="InterPro" id="IPR051599">
    <property type="entry name" value="Cell_Envelope_Assoc"/>
</dbReference>